<feature type="domain" description="DNA helicase Pif1-like 2B" evidence="3">
    <location>
        <begin position="187"/>
        <end position="231"/>
    </location>
</feature>
<accession>A0AAD9XQA3</accession>
<dbReference type="EMBL" id="JANJYI010000001">
    <property type="protein sequence ID" value="KAK2663856.1"/>
    <property type="molecule type" value="Genomic_DNA"/>
</dbReference>
<dbReference type="GO" id="GO:0005524">
    <property type="term" value="F:ATP binding"/>
    <property type="evidence" value="ECO:0007669"/>
    <property type="project" value="UniProtKB-KW"/>
</dbReference>
<keyword evidence="1" id="KW-0067">ATP-binding</keyword>
<dbReference type="EC" id="5.6.2.3" evidence="1"/>
<dbReference type="PANTHER" id="PTHR10492:SF94">
    <property type="entry name" value="ATP-DEPENDENT DNA HELICASE"/>
    <property type="match status" value="1"/>
</dbReference>
<comment type="catalytic activity">
    <reaction evidence="1">
        <text>ATP + H2O = ADP + phosphate + H(+)</text>
        <dbReference type="Rhea" id="RHEA:13065"/>
        <dbReference type="ChEBI" id="CHEBI:15377"/>
        <dbReference type="ChEBI" id="CHEBI:15378"/>
        <dbReference type="ChEBI" id="CHEBI:30616"/>
        <dbReference type="ChEBI" id="CHEBI:43474"/>
        <dbReference type="ChEBI" id="CHEBI:456216"/>
        <dbReference type="EC" id="5.6.2.3"/>
    </reaction>
</comment>
<feature type="domain" description="DNA helicase Pif1-like DEAD-box helicase" evidence="2">
    <location>
        <begin position="1"/>
        <end position="95"/>
    </location>
</feature>
<keyword evidence="1" id="KW-0347">Helicase</keyword>
<dbReference type="Pfam" id="PF21530">
    <property type="entry name" value="Pif1_2B_dom"/>
    <property type="match status" value="1"/>
</dbReference>
<organism evidence="4 5">
    <name type="scientific">Dipteronia dyeriana</name>
    <dbReference type="NCBI Taxonomy" id="168575"/>
    <lineage>
        <taxon>Eukaryota</taxon>
        <taxon>Viridiplantae</taxon>
        <taxon>Streptophyta</taxon>
        <taxon>Embryophyta</taxon>
        <taxon>Tracheophyta</taxon>
        <taxon>Spermatophyta</taxon>
        <taxon>Magnoliopsida</taxon>
        <taxon>eudicotyledons</taxon>
        <taxon>Gunneridae</taxon>
        <taxon>Pentapetalae</taxon>
        <taxon>rosids</taxon>
        <taxon>malvids</taxon>
        <taxon>Sapindales</taxon>
        <taxon>Sapindaceae</taxon>
        <taxon>Hippocastanoideae</taxon>
        <taxon>Acereae</taxon>
        <taxon>Dipteronia</taxon>
    </lineage>
</organism>
<dbReference type="SUPFAM" id="SSF52540">
    <property type="entry name" value="P-loop containing nucleoside triphosphate hydrolases"/>
    <property type="match status" value="1"/>
</dbReference>
<dbReference type="InterPro" id="IPR049163">
    <property type="entry name" value="Pif1-like_2B_dom"/>
</dbReference>
<dbReference type="GO" id="GO:0016787">
    <property type="term" value="F:hydrolase activity"/>
    <property type="evidence" value="ECO:0007669"/>
    <property type="project" value="UniProtKB-KW"/>
</dbReference>
<keyword evidence="1" id="KW-0378">Hydrolase</keyword>
<keyword evidence="1" id="KW-0233">DNA recombination</keyword>
<proteinExistence type="inferred from homology"/>
<dbReference type="Pfam" id="PF05970">
    <property type="entry name" value="PIF1"/>
    <property type="match status" value="1"/>
</dbReference>
<dbReference type="Proteomes" id="UP001280121">
    <property type="component" value="Unassembled WGS sequence"/>
</dbReference>
<sequence length="432" mass="48551">MCKRLTIDALDKMIQDINDSELSFGGKVVVFGGDLRQVLPVVPKATKEETINASLVNSYLWPILEKIRLNENMIVKLDSLFCEYLLRIGDGTEKNNGDKKIKLPTVMTIPYENENTSIYALINVVFPNIYDYSNNLDFMINRAILTPTNDCVDEIDSLLIQQFPNDTIKYFSFDETLEKSEQSLQEDFLNMLIPNGLPPHELILKPGCPIMLLRNINPSEGLCNGIRLICHRFESNVIDTEIAVGYYDIIALAIDMHPIRQLKTKQGASTIQEIILVNRELKPILLIMWDQFVDNEAAEIAKLITFKPVIIAARLKVVSYNDTELSILNGSILEGIVSKKSYLTFASGSTIPTNENILEIGQIESLLTKEGIVDIENVVILPNLHDYLIHAKATTYESRGHKANKLNIVAVHETENENTIKPDNGKGKHVIG</sequence>
<evidence type="ECO:0000259" key="2">
    <source>
        <dbReference type="Pfam" id="PF05970"/>
    </source>
</evidence>
<dbReference type="InterPro" id="IPR010285">
    <property type="entry name" value="DNA_helicase_pif1-like_DEAD"/>
</dbReference>
<evidence type="ECO:0000313" key="4">
    <source>
        <dbReference type="EMBL" id="KAK2663856.1"/>
    </source>
</evidence>
<dbReference type="GO" id="GO:0000723">
    <property type="term" value="P:telomere maintenance"/>
    <property type="evidence" value="ECO:0007669"/>
    <property type="project" value="InterPro"/>
</dbReference>
<keyword evidence="1" id="KW-0234">DNA repair</keyword>
<keyword evidence="1" id="KW-0547">Nucleotide-binding</keyword>
<comment type="similarity">
    <text evidence="1">Belongs to the helicase family.</text>
</comment>
<dbReference type="PANTHER" id="PTHR10492">
    <property type="match status" value="1"/>
</dbReference>
<evidence type="ECO:0000259" key="3">
    <source>
        <dbReference type="Pfam" id="PF21530"/>
    </source>
</evidence>
<keyword evidence="5" id="KW-1185">Reference proteome</keyword>
<dbReference type="GO" id="GO:0006310">
    <property type="term" value="P:DNA recombination"/>
    <property type="evidence" value="ECO:0007669"/>
    <property type="project" value="UniProtKB-KW"/>
</dbReference>
<evidence type="ECO:0000256" key="1">
    <source>
        <dbReference type="RuleBase" id="RU363044"/>
    </source>
</evidence>
<dbReference type="GO" id="GO:0006281">
    <property type="term" value="P:DNA repair"/>
    <property type="evidence" value="ECO:0007669"/>
    <property type="project" value="UniProtKB-KW"/>
</dbReference>
<reference evidence="4" key="1">
    <citation type="journal article" date="2023" name="Plant J.">
        <title>Genome sequences and population genomics provide insights into the demographic history, inbreeding, and mutation load of two 'living fossil' tree species of Dipteronia.</title>
        <authorList>
            <person name="Feng Y."/>
            <person name="Comes H.P."/>
            <person name="Chen J."/>
            <person name="Zhu S."/>
            <person name="Lu R."/>
            <person name="Zhang X."/>
            <person name="Li P."/>
            <person name="Qiu J."/>
            <person name="Olsen K.M."/>
            <person name="Qiu Y."/>
        </authorList>
    </citation>
    <scope>NUCLEOTIDE SEQUENCE</scope>
    <source>
        <strain evidence="4">KIB01</strain>
    </source>
</reference>
<comment type="cofactor">
    <cofactor evidence="1">
        <name>Mg(2+)</name>
        <dbReference type="ChEBI" id="CHEBI:18420"/>
    </cofactor>
</comment>
<keyword evidence="1" id="KW-0227">DNA damage</keyword>
<dbReference type="InterPro" id="IPR027417">
    <property type="entry name" value="P-loop_NTPase"/>
</dbReference>
<gene>
    <name evidence="4" type="ORF">Ddye_002430</name>
</gene>
<comment type="caution">
    <text evidence="4">The sequence shown here is derived from an EMBL/GenBank/DDBJ whole genome shotgun (WGS) entry which is preliminary data.</text>
</comment>
<protein>
    <recommendedName>
        <fullName evidence="1">ATP-dependent DNA helicase</fullName>
        <ecNumber evidence="1">5.6.2.3</ecNumber>
    </recommendedName>
</protein>
<dbReference type="GO" id="GO:0043139">
    <property type="term" value="F:5'-3' DNA helicase activity"/>
    <property type="evidence" value="ECO:0007669"/>
    <property type="project" value="UniProtKB-EC"/>
</dbReference>
<dbReference type="AlphaFoldDB" id="A0AAD9XQA3"/>
<dbReference type="InterPro" id="IPR012340">
    <property type="entry name" value="NA-bd_OB-fold"/>
</dbReference>
<name>A0AAD9XQA3_9ROSI</name>
<evidence type="ECO:0000313" key="5">
    <source>
        <dbReference type="Proteomes" id="UP001280121"/>
    </source>
</evidence>
<dbReference type="Gene3D" id="2.40.50.140">
    <property type="entry name" value="Nucleic acid-binding proteins"/>
    <property type="match status" value="1"/>
</dbReference>